<comment type="caution">
    <text evidence="2">The sequence shown here is derived from an EMBL/GenBank/DDBJ whole genome shotgun (WGS) entry which is preliminary data.</text>
</comment>
<evidence type="ECO:0000313" key="3">
    <source>
        <dbReference type="Proteomes" id="UP000246661"/>
    </source>
</evidence>
<dbReference type="RefSeq" id="WP_110005411.1">
    <property type="nucleotide sequence ID" value="NZ_QGTX01000001.1"/>
</dbReference>
<evidence type="ECO:0000256" key="1">
    <source>
        <dbReference type="SAM" id="SignalP"/>
    </source>
</evidence>
<name>A0A317QIV4_9ACTN</name>
<dbReference type="EMBL" id="QGTX01000001">
    <property type="protein sequence ID" value="PWW22893.1"/>
    <property type="molecule type" value="Genomic_DNA"/>
</dbReference>
<sequence>MNVRTRSALCALTAGLVVLAPSAAVADPPAGDDRTPSCSQLHRRVLEWPGLGHGGQRVFSDAYELSLLSQPACTDPDR</sequence>
<feature type="chain" id="PRO_5016325555" evidence="1">
    <location>
        <begin position="27"/>
        <end position="78"/>
    </location>
</feature>
<keyword evidence="3" id="KW-1185">Reference proteome</keyword>
<feature type="signal peptide" evidence="1">
    <location>
        <begin position="1"/>
        <end position="26"/>
    </location>
</feature>
<keyword evidence="1" id="KW-0732">Signal</keyword>
<protein>
    <submittedName>
        <fullName evidence="2">Uncharacterized protein</fullName>
    </submittedName>
</protein>
<evidence type="ECO:0000313" key="2">
    <source>
        <dbReference type="EMBL" id="PWW22893.1"/>
    </source>
</evidence>
<dbReference type="Proteomes" id="UP000246661">
    <property type="component" value="Unassembled WGS sequence"/>
</dbReference>
<accession>A0A317QIV4</accession>
<organism evidence="2 3">
    <name type="scientific">Geodermatophilus normandii</name>
    <dbReference type="NCBI Taxonomy" id="1137989"/>
    <lineage>
        <taxon>Bacteria</taxon>
        <taxon>Bacillati</taxon>
        <taxon>Actinomycetota</taxon>
        <taxon>Actinomycetes</taxon>
        <taxon>Geodermatophilales</taxon>
        <taxon>Geodermatophilaceae</taxon>
        <taxon>Geodermatophilus</taxon>
    </lineage>
</organism>
<dbReference type="AlphaFoldDB" id="A0A317QIV4"/>
<reference evidence="3" key="1">
    <citation type="submission" date="2018-05" db="EMBL/GenBank/DDBJ databases">
        <authorList>
            <person name="Klenk H.-P."/>
            <person name="Huntemann M."/>
            <person name="Clum A."/>
            <person name="Pillay M."/>
            <person name="Palaniappan K."/>
            <person name="Varghese N."/>
            <person name="Mikhailova N."/>
            <person name="Stamatis D."/>
            <person name="Reddy T."/>
            <person name="Daum C."/>
            <person name="Shapiro N."/>
            <person name="Ivanova N."/>
            <person name="Kyrpides N."/>
            <person name="Woyke T."/>
        </authorList>
    </citation>
    <scope>NUCLEOTIDE SEQUENCE [LARGE SCALE GENOMIC DNA]</scope>
    <source>
        <strain evidence="3">DSM 45417</strain>
    </source>
</reference>
<proteinExistence type="predicted"/>
<gene>
    <name evidence="2" type="ORF">JD79_02056</name>
</gene>